<dbReference type="AlphaFoldDB" id="A0A804M091"/>
<feature type="compositionally biased region" description="Basic and acidic residues" evidence="1">
    <location>
        <begin position="30"/>
        <end position="41"/>
    </location>
</feature>
<reference evidence="3" key="1">
    <citation type="submission" date="2015-12" db="EMBL/GenBank/DDBJ databases">
        <title>Update maize B73 reference genome by single molecule sequencing technologies.</title>
        <authorList>
            <consortium name="Maize Genome Sequencing Project"/>
            <person name="Ware D."/>
        </authorList>
    </citation>
    <scope>NUCLEOTIDE SEQUENCE [LARGE SCALE GENOMIC DNA]</scope>
    <source>
        <strain evidence="3">cv. B73</strain>
    </source>
</reference>
<keyword evidence="3" id="KW-1185">Reference proteome</keyword>
<reference evidence="2" key="2">
    <citation type="submission" date="2019-07" db="EMBL/GenBank/DDBJ databases">
        <authorList>
            <person name="Seetharam A."/>
            <person name="Woodhouse M."/>
            <person name="Cannon E."/>
        </authorList>
    </citation>
    <scope>NUCLEOTIDE SEQUENCE [LARGE SCALE GENOMIC DNA]</scope>
    <source>
        <strain evidence="2">cv. B73</strain>
    </source>
</reference>
<dbReference type="EnsemblPlants" id="Zm00001eb049340_T001">
    <property type="protein sequence ID" value="Zm00001eb049340_P001"/>
    <property type="gene ID" value="Zm00001eb049340"/>
</dbReference>
<protein>
    <submittedName>
        <fullName evidence="2">Uncharacterized protein</fullName>
    </submittedName>
</protein>
<evidence type="ECO:0000256" key="1">
    <source>
        <dbReference type="SAM" id="MobiDB-lite"/>
    </source>
</evidence>
<organism evidence="2 3">
    <name type="scientific">Zea mays</name>
    <name type="common">Maize</name>
    <dbReference type="NCBI Taxonomy" id="4577"/>
    <lineage>
        <taxon>Eukaryota</taxon>
        <taxon>Viridiplantae</taxon>
        <taxon>Streptophyta</taxon>
        <taxon>Embryophyta</taxon>
        <taxon>Tracheophyta</taxon>
        <taxon>Spermatophyta</taxon>
        <taxon>Magnoliopsida</taxon>
        <taxon>Liliopsida</taxon>
        <taxon>Poales</taxon>
        <taxon>Poaceae</taxon>
        <taxon>PACMAD clade</taxon>
        <taxon>Panicoideae</taxon>
        <taxon>Andropogonodae</taxon>
        <taxon>Andropogoneae</taxon>
        <taxon>Tripsacinae</taxon>
        <taxon>Zea</taxon>
    </lineage>
</organism>
<dbReference type="Gramene" id="Zm00001eb049340_T001">
    <property type="protein sequence ID" value="Zm00001eb049340_P001"/>
    <property type="gene ID" value="Zm00001eb049340"/>
</dbReference>
<feature type="region of interest" description="Disordered" evidence="1">
    <location>
        <begin position="30"/>
        <end position="153"/>
    </location>
</feature>
<evidence type="ECO:0000313" key="2">
    <source>
        <dbReference type="EnsemblPlants" id="Zm00001eb049340_P001"/>
    </source>
</evidence>
<dbReference type="Proteomes" id="UP000007305">
    <property type="component" value="Chromosome 1"/>
</dbReference>
<sequence length="153" mass="17214">MMVRELDMLVGADEIRARGKQGKSELYVSREVDERRARTDNSEELGAQRVGTGAPRWAKWSTASARLPKNSRGTQGEQAATREIVQARATSREPAMETEGAGHDELEYRGHGTEQTERREMELGSGELGWASRDAASRGKQPWTEQERKSRER</sequence>
<feature type="compositionally biased region" description="Basic and acidic residues" evidence="1">
    <location>
        <begin position="90"/>
        <end position="122"/>
    </location>
</feature>
<evidence type="ECO:0000313" key="3">
    <source>
        <dbReference type="Proteomes" id="UP000007305"/>
    </source>
</evidence>
<proteinExistence type="predicted"/>
<accession>A0A804M091</accession>
<reference evidence="2" key="3">
    <citation type="submission" date="2021-05" db="UniProtKB">
        <authorList>
            <consortium name="EnsemblPlants"/>
        </authorList>
    </citation>
    <scope>IDENTIFICATION</scope>
    <source>
        <strain evidence="2">cv. B73</strain>
    </source>
</reference>
<dbReference type="InParanoid" id="A0A804M091"/>
<name>A0A804M091_MAIZE</name>